<dbReference type="Proteomes" id="UP000032578">
    <property type="component" value="Unassembled WGS sequence"/>
</dbReference>
<evidence type="ECO:0000313" key="3">
    <source>
        <dbReference type="Proteomes" id="UP000032578"/>
    </source>
</evidence>
<name>A0A0D7WAX8_9FLAO</name>
<dbReference type="OrthoDB" id="1427071at2"/>
<dbReference type="PATRIC" id="fig|1435349.4.peg.2761"/>
<dbReference type="STRING" id="1435349.PW52_08850"/>
<keyword evidence="3" id="KW-1185">Reference proteome</keyword>
<sequence>MCLLIVTLNCSTNDQENNNNLNEFSSLDNCPELPIGATSVYWEYGKGTPIPLSEIPVLKNPQASFSYSNSNGAFAPLILTPPQGYTAIDYTNPNSNPFGVNVIRNDGAAVWRYVPSSTYPANFSETNILNIEVNNVTNAFGFNGNYKILCEATPNIFNENGVVRIVKARMIEFNNTRALVLIAAVYLESLFTVNVSHVVAAGPISEYDNLVMDIFLPLHFQLYPTGGSPLSDRDNDGTPDIFDSDPDDPRVQ</sequence>
<organism evidence="2 3">
    <name type="scientific">Neotamlana sedimentorum</name>
    <dbReference type="NCBI Taxonomy" id="1435349"/>
    <lineage>
        <taxon>Bacteria</taxon>
        <taxon>Pseudomonadati</taxon>
        <taxon>Bacteroidota</taxon>
        <taxon>Flavobacteriia</taxon>
        <taxon>Flavobacteriales</taxon>
        <taxon>Flavobacteriaceae</taxon>
        <taxon>Neotamlana</taxon>
    </lineage>
</organism>
<gene>
    <name evidence="2" type="ORF">PW52_08850</name>
</gene>
<comment type="caution">
    <text evidence="2">The sequence shown here is derived from an EMBL/GenBank/DDBJ whole genome shotgun (WGS) entry which is preliminary data.</text>
</comment>
<dbReference type="AlphaFoldDB" id="A0A0D7WAX8"/>
<evidence type="ECO:0000256" key="1">
    <source>
        <dbReference type="SAM" id="MobiDB-lite"/>
    </source>
</evidence>
<protein>
    <submittedName>
        <fullName evidence="2">Uncharacterized protein</fullName>
    </submittedName>
</protein>
<accession>A0A0D7WAX8</accession>
<dbReference type="EMBL" id="JTDW01000005">
    <property type="protein sequence ID" value="KJD35828.1"/>
    <property type="molecule type" value="Genomic_DNA"/>
</dbReference>
<proteinExistence type="predicted"/>
<reference evidence="2 3" key="1">
    <citation type="submission" date="2014-11" db="EMBL/GenBank/DDBJ databases">
        <title>Tamlana sedimentorum sp. nov., isolated from shallow sand sediments of the Sea of Japan.</title>
        <authorList>
            <person name="Romanenko L.A."/>
        </authorList>
    </citation>
    <scope>NUCLEOTIDE SEQUENCE [LARGE SCALE GENOMIC DNA]</scope>
    <source>
        <strain evidence="2 3">JCM 19808</strain>
    </source>
</reference>
<feature type="region of interest" description="Disordered" evidence="1">
    <location>
        <begin position="229"/>
        <end position="252"/>
    </location>
</feature>
<evidence type="ECO:0000313" key="2">
    <source>
        <dbReference type="EMBL" id="KJD35828.1"/>
    </source>
</evidence>